<dbReference type="EMBL" id="JAEVHL010000162">
    <property type="protein sequence ID" value="MBM0278341.1"/>
    <property type="molecule type" value="Genomic_DNA"/>
</dbReference>
<evidence type="ECO:0000256" key="1">
    <source>
        <dbReference type="SAM" id="MobiDB-lite"/>
    </source>
</evidence>
<name>A0ABS1YMK3_9ACTN</name>
<evidence type="ECO:0000313" key="2">
    <source>
        <dbReference type="EMBL" id="MBM0278341.1"/>
    </source>
</evidence>
<reference evidence="2 3" key="1">
    <citation type="submission" date="2021-01" db="EMBL/GenBank/DDBJ databases">
        <title>Draft genome sequence of Micromonospora sp. strain STR1s_6.</title>
        <authorList>
            <person name="Karlyshev A."/>
            <person name="Jawad R."/>
        </authorList>
    </citation>
    <scope>NUCLEOTIDE SEQUENCE [LARGE SCALE GENOMIC DNA]</scope>
    <source>
        <strain evidence="2 3">STR1S-6</strain>
    </source>
</reference>
<dbReference type="Gene3D" id="1.10.1040.10">
    <property type="entry name" value="N-(1-d-carboxylethyl)-l-norvaline Dehydrogenase, domain 2"/>
    <property type="match status" value="1"/>
</dbReference>
<dbReference type="InterPro" id="IPR013328">
    <property type="entry name" value="6PGD_dom2"/>
</dbReference>
<protein>
    <submittedName>
        <fullName evidence="2">Uncharacterized protein</fullName>
    </submittedName>
</protein>
<dbReference type="RefSeq" id="WP_203150725.1">
    <property type="nucleotide sequence ID" value="NZ_JAEVHL010000162.1"/>
</dbReference>
<comment type="caution">
    <text evidence="2">The sequence shown here is derived from an EMBL/GenBank/DDBJ whole genome shotgun (WGS) entry which is preliminary data.</text>
</comment>
<organism evidence="2 3">
    <name type="scientific">Micromonospora tarensis</name>
    <dbReference type="NCBI Taxonomy" id="2806100"/>
    <lineage>
        <taxon>Bacteria</taxon>
        <taxon>Bacillati</taxon>
        <taxon>Actinomycetota</taxon>
        <taxon>Actinomycetes</taxon>
        <taxon>Micromonosporales</taxon>
        <taxon>Micromonosporaceae</taxon>
        <taxon>Micromonospora</taxon>
    </lineage>
</organism>
<keyword evidence="3" id="KW-1185">Reference proteome</keyword>
<accession>A0ABS1YMK3</accession>
<proteinExistence type="predicted"/>
<feature type="region of interest" description="Disordered" evidence="1">
    <location>
        <begin position="1"/>
        <end position="20"/>
    </location>
</feature>
<gene>
    <name evidence="2" type="ORF">JM949_24890</name>
</gene>
<dbReference type="Proteomes" id="UP000622245">
    <property type="component" value="Unassembled WGS sequence"/>
</dbReference>
<sequence>MEPHSEPDRHGGGHDAGLQASPDVIGAGTATIVYSGSPAAFAQHRATLAMLGTARFVGDRPDAAAVWDLALFGLWYDAQVGLLRALDLVREAGIDVVGFSDPAVRQLGHVVAGAPATVSELLGATYPAGPANLVEHLTVLRQLLELRAGRRVGDGGLSEVAARIEALLTEGRHGEGLTATIG</sequence>
<feature type="compositionally biased region" description="Basic and acidic residues" evidence="1">
    <location>
        <begin position="1"/>
        <end position="13"/>
    </location>
</feature>
<evidence type="ECO:0000313" key="3">
    <source>
        <dbReference type="Proteomes" id="UP000622245"/>
    </source>
</evidence>